<gene>
    <name evidence="1" type="ORF">B5P46_11775</name>
</gene>
<accession>A0A4Q1UBJ3</accession>
<proteinExistence type="predicted"/>
<sequence>MRKSRQLQDRKLAQRRRHLQLQRLKMVREARATWPAQIRRATEAQRAEMANTKRQWMARASRWKSPALEQLAAKMGRL</sequence>
<evidence type="ECO:0000313" key="1">
    <source>
        <dbReference type="EMBL" id="RXT29354.1"/>
    </source>
</evidence>
<protein>
    <submittedName>
        <fullName evidence="1">Uncharacterized protein</fullName>
    </submittedName>
</protein>
<dbReference type="RefSeq" id="WP_129418798.1">
    <property type="nucleotide sequence ID" value="NZ_MZMU01000003.1"/>
</dbReference>
<organism evidence="1 2">
    <name type="scientific">Rhizobium leguminosarum</name>
    <dbReference type="NCBI Taxonomy" id="384"/>
    <lineage>
        <taxon>Bacteria</taxon>
        <taxon>Pseudomonadati</taxon>
        <taxon>Pseudomonadota</taxon>
        <taxon>Alphaproteobacteria</taxon>
        <taxon>Hyphomicrobiales</taxon>
        <taxon>Rhizobiaceae</taxon>
        <taxon>Rhizobium/Agrobacterium group</taxon>
        <taxon>Rhizobium</taxon>
    </lineage>
</organism>
<reference evidence="1 2" key="1">
    <citation type="submission" date="2017-03" db="EMBL/GenBank/DDBJ databases">
        <authorList>
            <person name="Safronova V.I."/>
            <person name="Sazanova A.L."/>
            <person name="Chirak E.R."/>
        </authorList>
    </citation>
    <scope>NUCLEOTIDE SEQUENCE [LARGE SCALE GENOMIC DNA]</scope>
    <source>
        <strain evidence="1 2">Tri-43</strain>
    </source>
</reference>
<name>A0A4Q1UBJ3_RHILE</name>
<dbReference type="Proteomes" id="UP000290767">
    <property type="component" value="Unassembled WGS sequence"/>
</dbReference>
<comment type="caution">
    <text evidence="1">The sequence shown here is derived from an EMBL/GenBank/DDBJ whole genome shotgun (WGS) entry which is preliminary data.</text>
</comment>
<dbReference type="AlphaFoldDB" id="A0A4Q1UBJ3"/>
<evidence type="ECO:0000313" key="2">
    <source>
        <dbReference type="Proteomes" id="UP000290767"/>
    </source>
</evidence>
<dbReference type="EMBL" id="MZMU01000003">
    <property type="protein sequence ID" value="RXT29354.1"/>
    <property type="molecule type" value="Genomic_DNA"/>
</dbReference>